<accession>A0AA86R987</accession>
<evidence type="ECO:0000313" key="2">
    <source>
        <dbReference type="EMBL" id="CAL6076894.1"/>
    </source>
</evidence>
<protein>
    <submittedName>
        <fullName evidence="2">Hypothetical_protein</fullName>
    </submittedName>
</protein>
<proteinExistence type="predicted"/>
<name>A0AA86R987_9EUKA</name>
<evidence type="ECO:0000313" key="1">
    <source>
        <dbReference type="EMBL" id="CAI9963890.1"/>
    </source>
</evidence>
<dbReference type="AlphaFoldDB" id="A0AA86R987"/>
<evidence type="ECO:0000313" key="3">
    <source>
        <dbReference type="Proteomes" id="UP001642409"/>
    </source>
</evidence>
<comment type="caution">
    <text evidence="1">The sequence shown here is derived from an EMBL/GenBank/DDBJ whole genome shotgun (WGS) entry which is preliminary data.</text>
</comment>
<reference evidence="2 3" key="2">
    <citation type="submission" date="2024-07" db="EMBL/GenBank/DDBJ databases">
        <authorList>
            <person name="Akdeniz Z."/>
        </authorList>
    </citation>
    <scope>NUCLEOTIDE SEQUENCE [LARGE SCALE GENOMIC DNA]</scope>
</reference>
<dbReference type="Proteomes" id="UP001642409">
    <property type="component" value="Unassembled WGS sequence"/>
</dbReference>
<gene>
    <name evidence="1" type="ORF">HINF_LOCUS51535</name>
    <name evidence="2" type="ORF">HINF_LOCUS57909</name>
</gene>
<dbReference type="EMBL" id="CAXDID020000322">
    <property type="protein sequence ID" value="CAL6076894.1"/>
    <property type="molecule type" value="Genomic_DNA"/>
</dbReference>
<organism evidence="1">
    <name type="scientific">Hexamita inflata</name>
    <dbReference type="NCBI Taxonomy" id="28002"/>
    <lineage>
        <taxon>Eukaryota</taxon>
        <taxon>Metamonada</taxon>
        <taxon>Diplomonadida</taxon>
        <taxon>Hexamitidae</taxon>
        <taxon>Hexamitinae</taxon>
        <taxon>Hexamita</taxon>
    </lineage>
</organism>
<keyword evidence="3" id="KW-1185">Reference proteome</keyword>
<dbReference type="EMBL" id="CATOUU010000971">
    <property type="protein sequence ID" value="CAI9963890.1"/>
    <property type="molecule type" value="Genomic_DNA"/>
</dbReference>
<sequence length="153" mass="18048">MLIAVWTQIVFNILLAKILLKRDPLLIVVLQLLQIVCVLYHVSLNEQFFDALNVLQAFNGNEFVILDVKITQLSERFDPVQSAYPIITQYESCQFCELLDFYHVFEQIIIQFKACNLCHLFKTQYILQPRAVNFQFLNQNRNNFKDNVFALRN</sequence>
<reference evidence="1" key="1">
    <citation type="submission" date="2023-06" db="EMBL/GenBank/DDBJ databases">
        <authorList>
            <person name="Kurt Z."/>
        </authorList>
    </citation>
    <scope>NUCLEOTIDE SEQUENCE</scope>
</reference>